<dbReference type="SUPFAM" id="SSF109604">
    <property type="entry name" value="HD-domain/PDEase-like"/>
    <property type="match status" value="1"/>
</dbReference>
<dbReference type="Gene3D" id="3.20.20.450">
    <property type="entry name" value="EAL domain"/>
    <property type="match status" value="1"/>
</dbReference>
<evidence type="ECO:0000313" key="2">
    <source>
        <dbReference type="EMBL" id="BCX80792.1"/>
    </source>
</evidence>
<evidence type="ECO:0000259" key="1">
    <source>
        <dbReference type="PROSITE" id="PS51833"/>
    </source>
</evidence>
<dbReference type="Pfam" id="PF00563">
    <property type="entry name" value="EAL"/>
    <property type="match status" value="1"/>
</dbReference>
<dbReference type="SMART" id="SM00052">
    <property type="entry name" value="EAL"/>
    <property type="match status" value="1"/>
</dbReference>
<accession>A0AAU9BXQ2</accession>
<dbReference type="Proteomes" id="UP001321825">
    <property type="component" value="Chromosome"/>
</dbReference>
<dbReference type="GO" id="GO:0071111">
    <property type="term" value="F:cyclic-guanylate-specific phosphodiesterase activity"/>
    <property type="evidence" value="ECO:0007669"/>
    <property type="project" value="UniProtKB-EC"/>
</dbReference>
<keyword evidence="2" id="KW-0378">Hydrolase</keyword>
<dbReference type="PANTHER" id="PTHR33525">
    <property type="match status" value="1"/>
</dbReference>
<name>A0AAU9BXQ2_9GAMM</name>
<dbReference type="RefSeq" id="WP_317705741.1">
    <property type="nucleotide sequence ID" value="NZ_AP024714.1"/>
</dbReference>
<gene>
    <name evidence="2" type="ORF">MIT9_P0368</name>
</gene>
<dbReference type="AlphaFoldDB" id="A0AAU9BXQ2"/>
<feature type="domain" description="HDOD" evidence="1">
    <location>
        <begin position="200"/>
        <end position="383"/>
    </location>
</feature>
<dbReference type="InterPro" id="IPR035919">
    <property type="entry name" value="EAL_sf"/>
</dbReference>
<dbReference type="SUPFAM" id="SSF141868">
    <property type="entry name" value="EAL domain-like"/>
    <property type="match status" value="1"/>
</dbReference>
<sequence length="401" mass="44438">MSRPLLIGRQPIFDRQQRLFGYELLFRDPDPGLSPETDGDRASERLLVDAVLEYGLDALCGDGYAFVNVTRDNVLSNAVRALPKERVVLEILEDVTVDAELVAAVRDLAAAGYTIALDDFVFEPAWEPLVRLARIVKVDLLAHTAGELETLVRRLRPYGVRLLAEKVETEAVLQRCHQLGFHYFQGYHLQKPQLVRGKRIDAGRLAQLRLLAAINDPKVTVENLAAIVRTDPGLSFKLLKFINSARFALPGRVDSIERAIVLLGLAELKRWATLLMLSEAITESPGHTLRLSLCRARMCERLAETANMADTASFFLVGLLSILESVLQKPMADILPHLPLAKPVAEGLLGRGPGGEALGCVLAYENWKMDAVRFRDLPLPVLGELYLESLRWAAAAVAEMH</sequence>
<dbReference type="InterPro" id="IPR013976">
    <property type="entry name" value="HDOD"/>
</dbReference>
<evidence type="ECO:0000313" key="3">
    <source>
        <dbReference type="Proteomes" id="UP001321825"/>
    </source>
</evidence>
<keyword evidence="3" id="KW-1185">Reference proteome</keyword>
<dbReference type="PANTHER" id="PTHR33525:SF4">
    <property type="entry name" value="CYCLIC DI-GMP PHOSPHODIESTERASE CDGJ"/>
    <property type="match status" value="1"/>
</dbReference>
<dbReference type="Gene3D" id="1.10.3210.10">
    <property type="entry name" value="Hypothetical protein af1432"/>
    <property type="match status" value="1"/>
</dbReference>
<protein>
    <submittedName>
        <fullName evidence="2">C-di-GMP phosphodiesterase</fullName>
        <ecNumber evidence="2">3.1.4.52</ecNumber>
    </submittedName>
</protein>
<dbReference type="PROSITE" id="PS51833">
    <property type="entry name" value="HDOD"/>
    <property type="match status" value="1"/>
</dbReference>
<dbReference type="PIRSF" id="PIRSF003180">
    <property type="entry name" value="DiGMPpdiest_YuxH"/>
    <property type="match status" value="1"/>
</dbReference>
<proteinExistence type="predicted"/>
<dbReference type="InterPro" id="IPR014408">
    <property type="entry name" value="dGMP_Pdiesterase_EAL/HD-GYP"/>
</dbReference>
<reference evidence="3" key="1">
    <citation type="journal article" date="2024" name="Int. J. Syst. Evol. Microbiol.">
        <title>Methylomarinovum tepidoasis sp. nov., a moderately thermophilic methanotroph of the family Methylothermaceae isolated from a deep-sea hydrothermal field.</title>
        <authorList>
            <person name="Hirayama H."/>
            <person name="Takaki Y."/>
            <person name="Abe M."/>
            <person name="Miyazaki M."/>
            <person name="Uematsu K."/>
            <person name="Matsui Y."/>
            <person name="Takai K."/>
        </authorList>
    </citation>
    <scope>NUCLEOTIDE SEQUENCE [LARGE SCALE GENOMIC DNA]</scope>
    <source>
        <strain evidence="3">IT-9</strain>
    </source>
</reference>
<organism evidence="2 3">
    <name type="scientific">Methylomarinovum caldicuralii</name>
    <dbReference type="NCBI Taxonomy" id="438856"/>
    <lineage>
        <taxon>Bacteria</taxon>
        <taxon>Pseudomonadati</taxon>
        <taxon>Pseudomonadota</taxon>
        <taxon>Gammaproteobacteria</taxon>
        <taxon>Methylococcales</taxon>
        <taxon>Methylothermaceae</taxon>
        <taxon>Methylomarinovum</taxon>
    </lineage>
</organism>
<dbReference type="InterPro" id="IPR052340">
    <property type="entry name" value="RNase_Y/CdgJ"/>
</dbReference>
<dbReference type="Pfam" id="PF08668">
    <property type="entry name" value="HDOD"/>
    <property type="match status" value="1"/>
</dbReference>
<dbReference type="KEGG" id="mcau:MIT9_P0368"/>
<dbReference type="EMBL" id="AP024714">
    <property type="protein sequence ID" value="BCX80792.1"/>
    <property type="molecule type" value="Genomic_DNA"/>
</dbReference>
<dbReference type="InterPro" id="IPR001633">
    <property type="entry name" value="EAL_dom"/>
</dbReference>
<dbReference type="EC" id="3.1.4.52" evidence="2"/>